<keyword evidence="3" id="KW-1185">Reference proteome</keyword>
<dbReference type="SMART" id="SM00530">
    <property type="entry name" value="HTH_XRE"/>
    <property type="match status" value="1"/>
</dbReference>
<reference evidence="2 3" key="1">
    <citation type="submission" date="2024-09" db="EMBL/GenBank/DDBJ databases">
        <authorList>
            <person name="Sun Q."/>
            <person name="Mori K."/>
        </authorList>
    </citation>
    <scope>NUCLEOTIDE SEQUENCE [LARGE SCALE GENOMIC DNA]</scope>
    <source>
        <strain evidence="2 3">JCM 14321</strain>
    </source>
</reference>
<evidence type="ECO:0000313" key="2">
    <source>
        <dbReference type="EMBL" id="MFB9641483.1"/>
    </source>
</evidence>
<comment type="caution">
    <text evidence="2">The sequence shown here is derived from an EMBL/GenBank/DDBJ whole genome shotgun (WGS) entry which is preliminary data.</text>
</comment>
<dbReference type="RefSeq" id="WP_212277255.1">
    <property type="nucleotide sequence ID" value="NZ_BAAANI010000006.1"/>
</dbReference>
<sequence>MTRVGTLSDAVATIVRNYTEETYVSQSELARRSGISQPHISNVFNGKTVFTLDQLDRVCDALGLQLISVIHEADVITRRD</sequence>
<protein>
    <submittedName>
        <fullName evidence="2">Helix-turn-helix domain-containing protein</fullName>
    </submittedName>
</protein>
<organism evidence="2 3">
    <name type="scientific">Agromyces lapidis</name>
    <dbReference type="NCBI Taxonomy" id="279574"/>
    <lineage>
        <taxon>Bacteria</taxon>
        <taxon>Bacillati</taxon>
        <taxon>Actinomycetota</taxon>
        <taxon>Actinomycetes</taxon>
        <taxon>Micrococcales</taxon>
        <taxon>Microbacteriaceae</taxon>
        <taxon>Agromyces</taxon>
    </lineage>
</organism>
<dbReference type="PROSITE" id="PS50943">
    <property type="entry name" value="HTH_CROC1"/>
    <property type="match status" value="1"/>
</dbReference>
<gene>
    <name evidence="2" type="ORF">ACFFQV_04165</name>
</gene>
<dbReference type="CDD" id="cd00093">
    <property type="entry name" value="HTH_XRE"/>
    <property type="match status" value="1"/>
</dbReference>
<dbReference type="SUPFAM" id="SSF47413">
    <property type="entry name" value="lambda repressor-like DNA-binding domains"/>
    <property type="match status" value="1"/>
</dbReference>
<name>A0ABV5SMD2_9MICO</name>
<dbReference type="InterPro" id="IPR010982">
    <property type="entry name" value="Lambda_DNA-bd_dom_sf"/>
</dbReference>
<dbReference type="Pfam" id="PF01381">
    <property type="entry name" value="HTH_3"/>
    <property type="match status" value="1"/>
</dbReference>
<feature type="domain" description="HTH cro/C1-type" evidence="1">
    <location>
        <begin position="25"/>
        <end position="70"/>
    </location>
</feature>
<evidence type="ECO:0000313" key="3">
    <source>
        <dbReference type="Proteomes" id="UP001589667"/>
    </source>
</evidence>
<dbReference type="EMBL" id="JBHMBL010000001">
    <property type="protein sequence ID" value="MFB9641483.1"/>
    <property type="molecule type" value="Genomic_DNA"/>
</dbReference>
<dbReference type="InterPro" id="IPR001387">
    <property type="entry name" value="Cro/C1-type_HTH"/>
</dbReference>
<dbReference type="Proteomes" id="UP001589667">
    <property type="component" value="Unassembled WGS sequence"/>
</dbReference>
<accession>A0ABV5SMD2</accession>
<dbReference type="Gene3D" id="1.10.260.40">
    <property type="entry name" value="lambda repressor-like DNA-binding domains"/>
    <property type="match status" value="1"/>
</dbReference>
<evidence type="ECO:0000259" key="1">
    <source>
        <dbReference type="PROSITE" id="PS50943"/>
    </source>
</evidence>
<proteinExistence type="predicted"/>